<accession>U1YL97</accession>
<organism evidence="2 3">
    <name type="scientific">Aneurinibacillus aneurinilyticus ATCC 12856</name>
    <dbReference type="NCBI Taxonomy" id="649747"/>
    <lineage>
        <taxon>Bacteria</taxon>
        <taxon>Bacillati</taxon>
        <taxon>Bacillota</taxon>
        <taxon>Bacilli</taxon>
        <taxon>Bacillales</taxon>
        <taxon>Paenibacillaceae</taxon>
        <taxon>Aneurinibacillus group</taxon>
        <taxon>Aneurinibacillus</taxon>
    </lineage>
</organism>
<reference evidence="2 3" key="1">
    <citation type="submission" date="2013-08" db="EMBL/GenBank/DDBJ databases">
        <authorList>
            <person name="Weinstock G."/>
            <person name="Sodergren E."/>
            <person name="Wylie T."/>
            <person name="Fulton L."/>
            <person name="Fulton R."/>
            <person name="Fronick C."/>
            <person name="O'Laughlin M."/>
            <person name="Godfrey J."/>
            <person name="Miner T."/>
            <person name="Herter B."/>
            <person name="Appelbaum E."/>
            <person name="Cordes M."/>
            <person name="Lek S."/>
            <person name="Wollam A."/>
            <person name="Pepin K.H."/>
            <person name="Palsikar V.B."/>
            <person name="Mitreva M."/>
            <person name="Wilson R.K."/>
        </authorList>
    </citation>
    <scope>NUCLEOTIDE SEQUENCE [LARGE SCALE GENOMIC DNA]</scope>
    <source>
        <strain evidence="2 3">ATCC 12856</strain>
    </source>
</reference>
<keyword evidence="1" id="KW-0472">Membrane</keyword>
<evidence type="ECO:0000256" key="1">
    <source>
        <dbReference type="SAM" id="Phobius"/>
    </source>
</evidence>
<dbReference type="AlphaFoldDB" id="U1YL97"/>
<dbReference type="HOGENOM" id="CLU_3284022_0_0_9"/>
<name>U1YL97_ANEAE</name>
<gene>
    <name evidence="2" type="ORF">HMPREF0083_00317</name>
</gene>
<keyword evidence="3" id="KW-1185">Reference proteome</keyword>
<sequence>MTKDSCIINFFPEKQNAYSIPLLFWFYILSRVLIFQFPFA</sequence>
<feature type="transmembrane region" description="Helical" evidence="1">
    <location>
        <begin position="20"/>
        <end position="39"/>
    </location>
</feature>
<proteinExistence type="predicted"/>
<dbReference type="Proteomes" id="UP000016511">
    <property type="component" value="Unassembled WGS sequence"/>
</dbReference>
<dbReference type="EMBL" id="AWSJ01000032">
    <property type="protein sequence ID" value="ERI11581.1"/>
    <property type="molecule type" value="Genomic_DNA"/>
</dbReference>
<protein>
    <submittedName>
        <fullName evidence="2">Uncharacterized protein</fullName>
    </submittedName>
</protein>
<comment type="caution">
    <text evidence="2">The sequence shown here is derived from an EMBL/GenBank/DDBJ whole genome shotgun (WGS) entry which is preliminary data.</text>
</comment>
<evidence type="ECO:0000313" key="3">
    <source>
        <dbReference type="Proteomes" id="UP000016511"/>
    </source>
</evidence>
<keyword evidence="1" id="KW-0812">Transmembrane</keyword>
<keyword evidence="1" id="KW-1133">Transmembrane helix</keyword>
<evidence type="ECO:0000313" key="2">
    <source>
        <dbReference type="EMBL" id="ERI11581.1"/>
    </source>
</evidence>